<dbReference type="Proteomes" id="UP000410492">
    <property type="component" value="Unassembled WGS sequence"/>
</dbReference>
<dbReference type="PANTHER" id="PTHR48029:SF1">
    <property type="entry name" value="NUCLEOLAR PROTEIN 8"/>
    <property type="match status" value="1"/>
</dbReference>
<dbReference type="Pfam" id="PF00076">
    <property type="entry name" value="RRM_1"/>
    <property type="match status" value="1"/>
</dbReference>
<dbReference type="Gene3D" id="3.30.70.330">
    <property type="match status" value="1"/>
</dbReference>
<dbReference type="SMART" id="SM00360">
    <property type="entry name" value="RRM"/>
    <property type="match status" value="1"/>
</dbReference>
<keyword evidence="6" id="KW-1185">Reference proteome</keyword>
<proteinExistence type="predicted"/>
<evidence type="ECO:0000256" key="2">
    <source>
        <dbReference type="PROSITE-ProRule" id="PRU00176"/>
    </source>
</evidence>
<dbReference type="OrthoDB" id="21643at2759"/>
<evidence type="ECO:0000313" key="5">
    <source>
        <dbReference type="EMBL" id="VEN34180.1"/>
    </source>
</evidence>
<feature type="domain" description="RRM" evidence="4">
    <location>
        <begin position="6"/>
        <end position="88"/>
    </location>
</feature>
<evidence type="ECO:0000256" key="3">
    <source>
        <dbReference type="SAM" id="MobiDB-lite"/>
    </source>
</evidence>
<feature type="region of interest" description="Disordered" evidence="3">
    <location>
        <begin position="448"/>
        <end position="498"/>
    </location>
</feature>
<dbReference type="PANTHER" id="PTHR48029">
    <property type="entry name" value="NUCLEOLAR PROTEIN 8"/>
    <property type="match status" value="1"/>
</dbReference>
<accession>A0A653BF27</accession>
<name>A0A653BF27_CALMS</name>
<evidence type="ECO:0000313" key="6">
    <source>
        <dbReference type="Proteomes" id="UP000410492"/>
    </source>
</evidence>
<evidence type="ECO:0000259" key="4">
    <source>
        <dbReference type="PROSITE" id="PS50102"/>
    </source>
</evidence>
<feature type="region of interest" description="Disordered" evidence="3">
    <location>
        <begin position="565"/>
        <end position="589"/>
    </location>
</feature>
<dbReference type="GO" id="GO:0003723">
    <property type="term" value="F:RNA binding"/>
    <property type="evidence" value="ECO:0007669"/>
    <property type="project" value="UniProtKB-UniRule"/>
</dbReference>
<dbReference type="AlphaFoldDB" id="A0A653BF27"/>
<dbReference type="SUPFAM" id="SSF54928">
    <property type="entry name" value="RNA-binding domain, RBD"/>
    <property type="match status" value="1"/>
</dbReference>
<sequence>MRSERKRIFIKDLPETATESELKDAFQNYGNVVSVEIKTRKELGAQHTSLHFGYVNLETDDYTLRQCFKDFSNRKWHNQYVMLQLARESFLERLKKEREANTDCNVSESTPKRIIHNNSLNGDVKKSQTSSLNEECYRQDEEKGIEEKYEIAISRVEPDIDIVIKNNKGKELHKNGLKIPSFGNKPVARIEKTKTNVGNESDANLKRLQSLKKLKSQYQNKKLLIKAALSNVDSTPKNKIIFEETDDMPRNRRKKSKEGQNRPLFDELDDEDFTANFAIKEQFEGLEGQKLLQLQSKYKHDKRFVLDSRFLDKSKEPMPNDHEVANDADMTLLDEKKKEYEILNEIFGKNITRKSTSGVESTKKTMLRFDPSQPDHTRYEVQRVVEKSKERKKENQLLESKKVEEKKPHSVSKEIFYKVTEDLKECLQEKEGFSLLNLFGKAEDKELDEKEEYKDTSVPVDISDEVGGRNPFQYDSSDDGDDPTEDTPNKEGDYCIRSEQVSSGNVRKDFWTESFFFKDDDYRLQEGSDFMERIKSDGYTEDFCKVRRNVKEIVKAKIKNNQRRNRPLKQKLGGNKKKKFIRMKKAMKR</sequence>
<dbReference type="InterPro" id="IPR000504">
    <property type="entry name" value="RRM_dom"/>
</dbReference>
<evidence type="ECO:0000256" key="1">
    <source>
        <dbReference type="ARBA" id="ARBA00022884"/>
    </source>
</evidence>
<dbReference type="PROSITE" id="PS50102">
    <property type="entry name" value="RRM"/>
    <property type="match status" value="1"/>
</dbReference>
<organism evidence="5 6">
    <name type="scientific">Callosobruchus maculatus</name>
    <name type="common">Southern cowpea weevil</name>
    <name type="synonym">Pulse bruchid</name>
    <dbReference type="NCBI Taxonomy" id="64391"/>
    <lineage>
        <taxon>Eukaryota</taxon>
        <taxon>Metazoa</taxon>
        <taxon>Ecdysozoa</taxon>
        <taxon>Arthropoda</taxon>
        <taxon>Hexapoda</taxon>
        <taxon>Insecta</taxon>
        <taxon>Pterygota</taxon>
        <taxon>Neoptera</taxon>
        <taxon>Endopterygota</taxon>
        <taxon>Coleoptera</taxon>
        <taxon>Polyphaga</taxon>
        <taxon>Cucujiformia</taxon>
        <taxon>Chrysomeloidea</taxon>
        <taxon>Chrysomelidae</taxon>
        <taxon>Bruchinae</taxon>
        <taxon>Bruchini</taxon>
        <taxon>Callosobruchus</taxon>
    </lineage>
</organism>
<protein>
    <recommendedName>
        <fullName evidence="4">RRM domain-containing protein</fullName>
    </recommendedName>
</protein>
<feature type="compositionally biased region" description="Basic and acidic residues" evidence="3">
    <location>
        <begin position="487"/>
        <end position="496"/>
    </location>
</feature>
<dbReference type="InterPro" id="IPR035979">
    <property type="entry name" value="RBD_domain_sf"/>
</dbReference>
<dbReference type="InterPro" id="IPR012677">
    <property type="entry name" value="Nucleotide-bd_a/b_plait_sf"/>
</dbReference>
<keyword evidence="1 2" id="KW-0694">RNA-binding</keyword>
<feature type="region of interest" description="Disordered" evidence="3">
    <location>
        <begin position="383"/>
        <end position="405"/>
    </location>
</feature>
<reference evidence="5 6" key="1">
    <citation type="submission" date="2019-01" db="EMBL/GenBank/DDBJ databases">
        <authorList>
            <person name="Sayadi A."/>
        </authorList>
    </citation>
    <scope>NUCLEOTIDE SEQUENCE [LARGE SCALE GENOMIC DNA]</scope>
</reference>
<feature type="region of interest" description="Disordered" evidence="3">
    <location>
        <begin position="244"/>
        <end position="265"/>
    </location>
</feature>
<feature type="compositionally biased region" description="Acidic residues" evidence="3">
    <location>
        <begin position="476"/>
        <end position="485"/>
    </location>
</feature>
<gene>
    <name evidence="5" type="ORF">CALMAC_LOCUS464</name>
</gene>
<dbReference type="EMBL" id="CAACVG010000475">
    <property type="protein sequence ID" value="VEN34180.1"/>
    <property type="molecule type" value="Genomic_DNA"/>
</dbReference>